<evidence type="ECO:0000256" key="8">
    <source>
        <dbReference type="ARBA" id="ARBA00022989"/>
    </source>
</evidence>
<evidence type="ECO:0000256" key="3">
    <source>
        <dbReference type="ARBA" id="ARBA00012413"/>
    </source>
</evidence>
<dbReference type="Gene3D" id="1.20.120.1630">
    <property type="match status" value="1"/>
</dbReference>
<keyword evidence="5 19" id="KW-0812">Transmembrane</keyword>
<sequence length="428" mass="47543">MITQQGRHAQEFDFFGPYLGPIGITLGLPVVCYLLYFSCGPEYCFSLKHPALPGLTSSTPIFSWRALGVYLGWLAFQVLLHLLLPGKHVQGVPLANGERLLYKFTGMQNLVVTLALVFGLGFATDVLNLGWVYDNYLPLFTASLIVSVLGSVALFAASHSPWRERPPLLAAGGDTGYHIYDFFIGRELNPRIGSLDLKEFCELIPGLIGWLVIDLACAHKQLQEQGSVSVPMALVCAFQGLYVWDALYHEPAILTTMDIVSDGFGFMLAFGDTSLVPFTYSLQARLLVSRGPMLGALSIAGLIALKGLGYATFRGSNSQKDQFRRDPGHASVAHLSSLPTERGTRLLTSGWWGLSRHPNYLGDWLMAWAWCLPTGSAAGLVPYYYVIYFAALLVHRAMRDDHACRLKYGKDWDKYCKLVRWRIIPFLY</sequence>
<dbReference type="AlphaFoldDB" id="A0A087SD31"/>
<reference evidence="22" key="4">
    <citation type="submission" date="2018-10" db="EMBL/GenBank/DDBJ databases">
        <authorList>
            <person name="Hovde B."/>
            <person name="Zhang X."/>
        </authorList>
    </citation>
    <scope>NUCLEOTIDE SEQUENCE [LARGE SCALE GENOMIC DNA]</scope>
    <source>
        <strain evidence="22">UTEX 25</strain>
    </source>
</reference>
<evidence type="ECO:0000313" key="20">
    <source>
        <dbReference type="EMBL" id="JAT76661.1"/>
    </source>
</evidence>
<accession>A0A087SD31</accession>
<evidence type="ECO:0000313" key="24">
    <source>
        <dbReference type="Proteomes" id="UP000279271"/>
    </source>
</evidence>
<dbReference type="OrthoDB" id="5326588at2759"/>
<dbReference type="PROSITE" id="PS01017">
    <property type="entry name" value="STEROL_REDUCT_1"/>
    <property type="match status" value="1"/>
</dbReference>
<dbReference type="PANTHER" id="PTHR21257:SF52">
    <property type="entry name" value="DELTA(14)-STEROL REDUCTASE TM7SF2"/>
    <property type="match status" value="1"/>
</dbReference>
<keyword evidence="23" id="KW-1185">Reference proteome</keyword>
<evidence type="ECO:0000256" key="17">
    <source>
        <dbReference type="ARBA" id="ARBA00060577"/>
    </source>
</evidence>
<keyword evidence="14" id="KW-0753">Steroid metabolism</keyword>
<evidence type="ECO:0000256" key="1">
    <source>
        <dbReference type="ARBA" id="ARBA00004141"/>
    </source>
</evidence>
<dbReference type="EMBL" id="KL662095">
    <property type="protein sequence ID" value="KFM23635.1"/>
    <property type="molecule type" value="Genomic_DNA"/>
</dbReference>
<evidence type="ECO:0000256" key="14">
    <source>
        <dbReference type="ARBA" id="ARBA00023221"/>
    </source>
</evidence>
<dbReference type="RefSeq" id="XP_011396509.1">
    <property type="nucleotide sequence ID" value="XM_011398207.1"/>
</dbReference>
<evidence type="ECO:0000256" key="7">
    <source>
        <dbReference type="ARBA" id="ARBA00022955"/>
    </source>
</evidence>
<evidence type="ECO:0000256" key="18">
    <source>
        <dbReference type="ARBA" id="ARBA00069705"/>
    </source>
</evidence>
<dbReference type="EMBL" id="QOKY01000215">
    <property type="protein sequence ID" value="RMZ52025.1"/>
    <property type="molecule type" value="Genomic_DNA"/>
</dbReference>
<keyword evidence="6" id="KW-0521">NADP</keyword>
<reference evidence="22" key="5">
    <citation type="submission" date="2018-11" db="EMBL/GenBank/DDBJ databases">
        <title>Characterization of plant carbon substrate utilization by Auxenochlorella protothecoides.</title>
        <authorList>
            <person name="Vogler B.W."/>
            <person name="Starkenburg S.R."/>
            <person name="Sudasinghe N."/>
            <person name="Schambach J.Y."/>
            <person name="Rollin J.A."/>
            <person name="Pattathil S."/>
            <person name="Barry A.N."/>
        </authorList>
    </citation>
    <scope>NUCLEOTIDE SEQUENCE [LARGE SCALE GENOMIC DNA]</scope>
    <source>
        <strain evidence="22">UTEX 25</strain>
    </source>
</reference>
<dbReference type="GO" id="GO:0050613">
    <property type="term" value="F:Delta14-sterol reductase activity"/>
    <property type="evidence" value="ECO:0007669"/>
    <property type="project" value="UniProtKB-EC"/>
</dbReference>
<dbReference type="PANTHER" id="PTHR21257">
    <property type="entry name" value="DELTA(14)-STEROL REDUCTASE"/>
    <property type="match status" value="1"/>
</dbReference>
<evidence type="ECO:0000256" key="13">
    <source>
        <dbReference type="ARBA" id="ARBA00023166"/>
    </source>
</evidence>
<comment type="similarity">
    <text evidence="2">Belongs to the ERG4/ERG24 family.</text>
</comment>
<keyword evidence="10" id="KW-0756">Sterol biosynthesis</keyword>
<keyword evidence="8 19" id="KW-1133">Transmembrane helix</keyword>
<evidence type="ECO:0000256" key="5">
    <source>
        <dbReference type="ARBA" id="ARBA00022692"/>
    </source>
</evidence>
<keyword evidence="4" id="KW-0444">Lipid biosynthesis</keyword>
<dbReference type="GO" id="GO:0016126">
    <property type="term" value="P:sterol biosynthetic process"/>
    <property type="evidence" value="ECO:0007669"/>
    <property type="project" value="UniProtKB-KW"/>
</dbReference>
<name>A0A087SD31_AUXPR</name>
<dbReference type="InterPro" id="IPR018083">
    <property type="entry name" value="Sterol_reductase_CS"/>
</dbReference>
<evidence type="ECO:0000313" key="23">
    <source>
        <dbReference type="Proteomes" id="UP000028924"/>
    </source>
</evidence>
<keyword evidence="7" id="KW-0752">Steroid biosynthesis</keyword>
<evidence type="ECO:0000256" key="15">
    <source>
        <dbReference type="ARBA" id="ARBA00030165"/>
    </source>
</evidence>
<evidence type="ECO:0000313" key="21">
    <source>
        <dbReference type="EMBL" id="KFM23635.1"/>
    </source>
</evidence>
<dbReference type="PROSITE" id="PS01018">
    <property type="entry name" value="STEROL_REDUCT_2"/>
    <property type="match status" value="1"/>
</dbReference>
<feature type="transmembrane region" description="Helical" evidence="19">
    <location>
        <begin position="104"/>
        <end position="124"/>
    </location>
</feature>
<dbReference type="STRING" id="3075.A0A087SD31"/>
<evidence type="ECO:0000256" key="12">
    <source>
        <dbReference type="ARBA" id="ARBA00023136"/>
    </source>
</evidence>
<proteinExistence type="inferred from homology"/>
<feature type="transmembrane region" description="Helical" evidence="19">
    <location>
        <begin position="12"/>
        <end position="36"/>
    </location>
</feature>
<reference evidence="21 23" key="1">
    <citation type="journal article" date="2014" name="BMC Genomics">
        <title>Oil accumulation mechanisms of the oleaginous microalga Chlorella protothecoides revealed through its genome, transcriptomes, and proteomes.</title>
        <authorList>
            <person name="Gao C."/>
            <person name="Wang Y."/>
            <person name="Shen Y."/>
            <person name="Yan D."/>
            <person name="He X."/>
            <person name="Dai J."/>
            <person name="Wu Q."/>
        </authorList>
    </citation>
    <scope>NUCLEOTIDE SEQUENCE [LARGE SCALE GENOMIC DNA]</scope>
    <source>
        <strain evidence="21 23">0710</strain>
    </source>
</reference>
<dbReference type="InterPro" id="IPR001171">
    <property type="entry name" value="ERG24_DHCR-like"/>
</dbReference>
<feature type="transmembrane region" description="Helical" evidence="19">
    <location>
        <begin position="294"/>
        <end position="313"/>
    </location>
</feature>
<evidence type="ECO:0000256" key="2">
    <source>
        <dbReference type="ARBA" id="ARBA00005402"/>
    </source>
</evidence>
<keyword evidence="12 19" id="KW-0472">Membrane</keyword>
<keyword evidence="9" id="KW-0560">Oxidoreductase</keyword>
<evidence type="ECO:0000256" key="9">
    <source>
        <dbReference type="ARBA" id="ARBA00023002"/>
    </source>
</evidence>
<feature type="transmembrane region" description="Helical" evidence="19">
    <location>
        <begin position="367"/>
        <end position="394"/>
    </location>
</feature>
<dbReference type="Pfam" id="PF01222">
    <property type="entry name" value="ERG4_ERG24"/>
    <property type="match status" value="1"/>
</dbReference>
<evidence type="ECO:0000256" key="19">
    <source>
        <dbReference type="SAM" id="Phobius"/>
    </source>
</evidence>
<organism evidence="21 23">
    <name type="scientific">Auxenochlorella protothecoides</name>
    <name type="common">Green microalga</name>
    <name type="synonym">Chlorella protothecoides</name>
    <dbReference type="NCBI Taxonomy" id="3075"/>
    <lineage>
        <taxon>Eukaryota</taxon>
        <taxon>Viridiplantae</taxon>
        <taxon>Chlorophyta</taxon>
        <taxon>core chlorophytes</taxon>
        <taxon>Trebouxiophyceae</taxon>
        <taxon>Chlorellales</taxon>
        <taxon>Chlorellaceae</taxon>
        <taxon>Auxenochlorella</taxon>
    </lineage>
</organism>
<dbReference type="GO" id="GO:0005789">
    <property type="term" value="C:endoplasmic reticulum membrane"/>
    <property type="evidence" value="ECO:0007669"/>
    <property type="project" value="TreeGrafter"/>
</dbReference>
<keyword evidence="11" id="KW-0443">Lipid metabolism</keyword>
<evidence type="ECO:0000313" key="22">
    <source>
        <dbReference type="EMBL" id="RMZ52025.1"/>
    </source>
</evidence>
<dbReference type="Proteomes" id="UP000279271">
    <property type="component" value="Unassembled WGS sequence"/>
</dbReference>
<dbReference type="eggNOG" id="KOG1435">
    <property type="taxonomic scope" value="Eukaryota"/>
</dbReference>
<comment type="pathway">
    <text evidence="17">Steroid biosynthesis.</text>
</comment>
<reference evidence="24" key="3">
    <citation type="journal article" date="2018" name="Algal Res.">
        <title>Characterization of plant carbon substrate utilization by Auxenochlorella protothecoides.</title>
        <authorList>
            <person name="Vogler B.W."/>
            <person name="Starkenburg S.R."/>
            <person name="Sudasinghe N."/>
            <person name="Schambach J.Y."/>
            <person name="Rollin J.A."/>
            <person name="Pattathil S."/>
            <person name="Barry A.N."/>
        </authorList>
    </citation>
    <scope>NUCLEOTIDE SEQUENCE [LARGE SCALE GENOMIC DNA]</scope>
    <source>
        <strain evidence="24">UTEX 25</strain>
    </source>
</reference>
<feature type="transmembrane region" description="Helical" evidence="19">
    <location>
        <begin position="228"/>
        <end position="244"/>
    </location>
</feature>
<dbReference type="EMBL" id="GDKF01001961">
    <property type="protein sequence ID" value="JAT76661.1"/>
    <property type="molecule type" value="Transcribed_RNA"/>
</dbReference>
<evidence type="ECO:0000256" key="11">
    <source>
        <dbReference type="ARBA" id="ARBA00023098"/>
    </source>
</evidence>
<reference evidence="20" key="2">
    <citation type="submission" date="2015-08" db="EMBL/GenBank/DDBJ databases">
        <authorList>
            <person name="Babu N.S."/>
            <person name="Beckwith C.J."/>
            <person name="Beseler K.G."/>
            <person name="Brison A."/>
            <person name="Carone J.V."/>
            <person name="Caskin T.P."/>
            <person name="Diamond M."/>
            <person name="Durham M.E."/>
            <person name="Foxe J.M."/>
            <person name="Go M."/>
            <person name="Henderson B.A."/>
            <person name="Jones I.B."/>
            <person name="McGettigan J.A."/>
            <person name="Micheletti S.J."/>
            <person name="Nasrallah M.E."/>
            <person name="Ortiz D."/>
            <person name="Piller C.R."/>
            <person name="Privatt S.R."/>
            <person name="Schneider S.L."/>
            <person name="Sharp S."/>
            <person name="Smith T.C."/>
            <person name="Stanton J.D."/>
            <person name="Ullery H.E."/>
            <person name="Wilson R.J."/>
            <person name="Serrano M.G."/>
            <person name="Buck G."/>
            <person name="Lee V."/>
            <person name="Wang Y."/>
            <person name="Carvalho R."/>
            <person name="Voegtly L."/>
            <person name="Shi R."/>
            <person name="Duckworth R."/>
            <person name="Johnson A."/>
            <person name="Loviza R."/>
            <person name="Walstead R."/>
            <person name="Shah Z."/>
            <person name="Kiflezghi M."/>
            <person name="Wade K."/>
            <person name="Ball S.L."/>
            <person name="Bradley K.W."/>
            <person name="Asai D.J."/>
            <person name="Bowman C.A."/>
            <person name="Russell D.A."/>
            <person name="Pope W.H."/>
            <person name="Jacobs-Sera D."/>
            <person name="Hendrix R.W."/>
            <person name="Hatfull G.F."/>
        </authorList>
    </citation>
    <scope>NUCLEOTIDE SEQUENCE</scope>
</reference>
<dbReference type="FunFam" id="1.20.120.1630:FF:000011">
    <property type="entry name" value="Delta(14)-sterol reductase"/>
    <property type="match status" value="1"/>
</dbReference>
<dbReference type="GeneID" id="23614285"/>
<dbReference type="KEGG" id="apro:F751_2894"/>
<gene>
    <name evidence="22" type="ORF">APUTEX25_001219</name>
    <name evidence="21" type="ORF">F751_2894</name>
    <name evidence="20" type="ORF">g.6485</name>
</gene>
<evidence type="ECO:0000256" key="4">
    <source>
        <dbReference type="ARBA" id="ARBA00022516"/>
    </source>
</evidence>
<protein>
    <recommendedName>
        <fullName evidence="18">Delta(14)-sterol reductase</fullName>
        <ecNumber evidence="3">1.3.1.70</ecNumber>
    </recommendedName>
    <alternativeName>
        <fullName evidence="15">C-14 sterol reductase</fullName>
    </alternativeName>
    <alternativeName>
        <fullName evidence="16">Sterol C14-reductase</fullName>
    </alternativeName>
</protein>
<feature type="transmembrane region" description="Helical" evidence="19">
    <location>
        <begin position="136"/>
        <end position="157"/>
    </location>
</feature>
<dbReference type="Proteomes" id="UP000028924">
    <property type="component" value="Unassembled WGS sequence"/>
</dbReference>
<comment type="subcellular location">
    <subcellularLocation>
        <location evidence="1">Membrane</location>
        <topology evidence="1">Multi-pass membrane protein</topology>
    </subcellularLocation>
</comment>
<keyword evidence="13" id="KW-1207">Sterol metabolism</keyword>
<dbReference type="EC" id="1.3.1.70" evidence="3"/>
<feature type="transmembrane region" description="Helical" evidence="19">
    <location>
        <begin position="264"/>
        <end position="282"/>
    </location>
</feature>
<evidence type="ECO:0000256" key="16">
    <source>
        <dbReference type="ARBA" id="ARBA00031227"/>
    </source>
</evidence>
<evidence type="ECO:0000256" key="10">
    <source>
        <dbReference type="ARBA" id="ARBA00023011"/>
    </source>
</evidence>
<evidence type="ECO:0000256" key="6">
    <source>
        <dbReference type="ARBA" id="ARBA00022857"/>
    </source>
</evidence>